<gene>
    <name evidence="5" type="ORF">X975_17020</name>
</gene>
<dbReference type="Gene3D" id="3.30.70.330">
    <property type="match status" value="1"/>
</dbReference>
<feature type="region of interest" description="Disordered" evidence="3">
    <location>
        <begin position="103"/>
        <end position="175"/>
    </location>
</feature>
<dbReference type="InterPro" id="IPR012677">
    <property type="entry name" value="Nucleotide-bd_a/b_plait_sf"/>
</dbReference>
<proteinExistence type="predicted"/>
<dbReference type="PROSITE" id="PS50102">
    <property type="entry name" value="RRM"/>
    <property type="match status" value="1"/>
</dbReference>
<protein>
    <submittedName>
        <fullName evidence="5">Msx2-interacting protein</fullName>
    </submittedName>
</protein>
<name>A0A087T980_STEMI</name>
<keyword evidence="6" id="KW-1185">Reference proteome</keyword>
<evidence type="ECO:0000256" key="3">
    <source>
        <dbReference type="SAM" id="MobiDB-lite"/>
    </source>
</evidence>
<dbReference type="InterPro" id="IPR035979">
    <property type="entry name" value="RBD_domain_sf"/>
</dbReference>
<dbReference type="Pfam" id="PF00076">
    <property type="entry name" value="RRM_1"/>
    <property type="match status" value="1"/>
</dbReference>
<dbReference type="SUPFAM" id="SSF54928">
    <property type="entry name" value="RNA-binding domain, RBD"/>
    <property type="match status" value="1"/>
</dbReference>
<accession>A0A087T980</accession>
<dbReference type="EMBL" id="KK114074">
    <property type="protein sequence ID" value="KFM61669.1"/>
    <property type="molecule type" value="Genomic_DNA"/>
</dbReference>
<dbReference type="InterPro" id="IPR000504">
    <property type="entry name" value="RRM_dom"/>
</dbReference>
<dbReference type="AlphaFoldDB" id="A0A087T980"/>
<sequence length="175" mass="20028">MVRETRHLWVGNLPNTIREERILDHFKRYGKVQSVKILPKKEEDSGICATVAFIDIKSAAKAHNADNKIDDRTLKTDYYEPPASSTATSAIYIHERDDALVRPAPAPYTAGRTPRYGLSEERNYERPGHYYGDREPYLRRPLGMGYHDEDNYQGRAKSRDRYSRSASGNSYTEGA</sequence>
<dbReference type="STRING" id="407821.A0A087T980"/>
<evidence type="ECO:0000256" key="2">
    <source>
        <dbReference type="PROSITE-ProRule" id="PRU00176"/>
    </source>
</evidence>
<evidence type="ECO:0000313" key="5">
    <source>
        <dbReference type="EMBL" id="KFM61669.1"/>
    </source>
</evidence>
<feature type="non-terminal residue" evidence="5">
    <location>
        <position position="175"/>
    </location>
</feature>
<evidence type="ECO:0000313" key="6">
    <source>
        <dbReference type="Proteomes" id="UP000054359"/>
    </source>
</evidence>
<evidence type="ECO:0000259" key="4">
    <source>
        <dbReference type="PROSITE" id="PS50102"/>
    </source>
</evidence>
<evidence type="ECO:0000256" key="1">
    <source>
        <dbReference type="ARBA" id="ARBA00022884"/>
    </source>
</evidence>
<feature type="compositionally biased region" description="Basic and acidic residues" evidence="3">
    <location>
        <begin position="146"/>
        <end position="163"/>
    </location>
</feature>
<dbReference type="GO" id="GO:0003723">
    <property type="term" value="F:RNA binding"/>
    <property type="evidence" value="ECO:0007669"/>
    <property type="project" value="UniProtKB-UniRule"/>
</dbReference>
<dbReference type="OrthoDB" id="6407164at2759"/>
<reference evidence="5 6" key="1">
    <citation type="submission" date="2013-11" db="EMBL/GenBank/DDBJ databases">
        <title>Genome sequencing of Stegodyphus mimosarum.</title>
        <authorList>
            <person name="Bechsgaard J."/>
        </authorList>
    </citation>
    <scope>NUCLEOTIDE SEQUENCE [LARGE SCALE GENOMIC DNA]</scope>
</reference>
<dbReference type="OMA" id="SANKMGD"/>
<organism evidence="5 6">
    <name type="scientific">Stegodyphus mimosarum</name>
    <name type="common">African social velvet spider</name>
    <dbReference type="NCBI Taxonomy" id="407821"/>
    <lineage>
        <taxon>Eukaryota</taxon>
        <taxon>Metazoa</taxon>
        <taxon>Ecdysozoa</taxon>
        <taxon>Arthropoda</taxon>
        <taxon>Chelicerata</taxon>
        <taxon>Arachnida</taxon>
        <taxon>Araneae</taxon>
        <taxon>Araneomorphae</taxon>
        <taxon>Entelegynae</taxon>
        <taxon>Eresoidea</taxon>
        <taxon>Eresidae</taxon>
        <taxon>Stegodyphus</taxon>
    </lineage>
</organism>
<feature type="compositionally biased region" description="Basic and acidic residues" evidence="3">
    <location>
        <begin position="118"/>
        <end position="138"/>
    </location>
</feature>
<feature type="compositionally biased region" description="Polar residues" evidence="3">
    <location>
        <begin position="164"/>
        <end position="175"/>
    </location>
</feature>
<keyword evidence="1 2" id="KW-0694">RNA-binding</keyword>
<feature type="domain" description="RRM" evidence="4">
    <location>
        <begin position="6"/>
        <end position="81"/>
    </location>
</feature>
<dbReference type="Proteomes" id="UP000054359">
    <property type="component" value="Unassembled WGS sequence"/>
</dbReference>
<dbReference type="SMART" id="SM00360">
    <property type="entry name" value="RRM"/>
    <property type="match status" value="1"/>
</dbReference>